<evidence type="ECO:0000256" key="5">
    <source>
        <dbReference type="ARBA" id="ARBA00023274"/>
    </source>
</evidence>
<keyword evidence="2" id="KW-0809">Transit peptide</keyword>
<dbReference type="Pfam" id="PF03199">
    <property type="entry name" value="GSH_synthase"/>
    <property type="match status" value="1"/>
</dbReference>
<name>A0A6N2LXP4_SALVM</name>
<dbReference type="AlphaFoldDB" id="A0A6N2LXP4"/>
<dbReference type="Gene3D" id="3.40.50.1760">
    <property type="entry name" value="Glutathione synthase, substrate-binding domain superfamily, eukaryotic"/>
    <property type="match status" value="1"/>
</dbReference>
<dbReference type="GO" id="GO:0004363">
    <property type="term" value="F:glutathione synthase activity"/>
    <property type="evidence" value="ECO:0007669"/>
    <property type="project" value="InterPro"/>
</dbReference>
<dbReference type="InterPro" id="IPR007379">
    <property type="entry name" value="Tim44-like_dom"/>
</dbReference>
<dbReference type="SUPFAM" id="SSF54427">
    <property type="entry name" value="NTF2-like"/>
    <property type="match status" value="1"/>
</dbReference>
<dbReference type="GO" id="GO:1990904">
    <property type="term" value="C:ribonucleoprotein complex"/>
    <property type="evidence" value="ECO:0007669"/>
    <property type="project" value="UniProtKB-KW"/>
</dbReference>
<keyword evidence="3" id="KW-0689">Ribosomal protein</keyword>
<sequence length="477" mass="54584">MALLRRLPAIRALNQTIGIRESSSYLLGSSRSYSNNSTDISNGLKFNSPRFSSCLYNDRNALPWTHRSTMTLHSTMAMDLSIFLNGKRSATTKVNAPPQARQMGSLKVSISSPGFIYEPYAPRDTISFWRRWFTKSGWRRTKNDIILELKNAYAIVKLRKTGYSKHKFYLEAIKLYKEINTLLANGDKTTLRKAVTEKMYSELKNEIKQRKSEWNMSKLYWELIEPAIGVDKSDLNKVFIQLTLEIKTKQKFEAYDSKGDRVAGDKNKEILVREIWFHSLDICNRLYNFFTKIASDHAFKTVKLGHPVPQNLARTKNGAMARAIHERGHRVRSRNQGWHQFVKRSGTFPSSCYSSDEQDGKELPTEEAPLPYSLVRKQNQTRSRKNKLPSIDLEEDVVQPVKSTLKKDSDLGGKSTSFGHCDSAGYAPTDYRSEAEWRARALMEQSSAVKCPSISYHLAGTKKIQQELAKPSMLERE</sequence>
<dbReference type="GO" id="GO:0005739">
    <property type="term" value="C:mitochondrion"/>
    <property type="evidence" value="ECO:0007669"/>
    <property type="project" value="UniProtKB-SubCell"/>
</dbReference>
<evidence type="ECO:0000256" key="1">
    <source>
        <dbReference type="ARBA" id="ARBA00004173"/>
    </source>
</evidence>
<comment type="subcellular location">
    <subcellularLocation>
        <location evidence="1">Mitochondrion</location>
    </subcellularLocation>
</comment>
<evidence type="ECO:0000256" key="3">
    <source>
        <dbReference type="ARBA" id="ARBA00022980"/>
    </source>
</evidence>
<dbReference type="PANTHER" id="PTHR28554">
    <property type="entry name" value="39S RIBOSOMAL PROTEIN L45, MITOCHONDRIAL"/>
    <property type="match status" value="1"/>
</dbReference>
<dbReference type="Pfam" id="PF04280">
    <property type="entry name" value="Tim44"/>
    <property type="match status" value="1"/>
</dbReference>
<dbReference type="Gene3D" id="3.10.450.240">
    <property type="match status" value="1"/>
</dbReference>
<dbReference type="InterPro" id="IPR051975">
    <property type="entry name" value="mtLSU_mL45"/>
</dbReference>
<keyword evidence="4" id="KW-0496">Mitochondrion</keyword>
<evidence type="ECO:0000256" key="8">
    <source>
        <dbReference type="ARBA" id="ARBA00043031"/>
    </source>
</evidence>
<evidence type="ECO:0000259" key="10">
    <source>
        <dbReference type="SMART" id="SM00978"/>
    </source>
</evidence>
<evidence type="ECO:0000256" key="6">
    <source>
        <dbReference type="ARBA" id="ARBA00038073"/>
    </source>
</evidence>
<feature type="domain" description="Tim44-like" evidence="10">
    <location>
        <begin position="149"/>
        <end position="444"/>
    </location>
</feature>
<evidence type="ECO:0000256" key="2">
    <source>
        <dbReference type="ARBA" id="ARBA00022946"/>
    </source>
</evidence>
<accession>A0A6N2LXP4</accession>
<evidence type="ECO:0000256" key="7">
    <source>
        <dbReference type="ARBA" id="ARBA00039448"/>
    </source>
</evidence>
<gene>
    <name evidence="11" type="ORF">SVIM_LOCUS289659</name>
</gene>
<protein>
    <recommendedName>
        <fullName evidence="7">Large ribosomal subunit protein mL45</fullName>
    </recommendedName>
    <alternativeName>
        <fullName evidence="8">39S ribosomal protein L45, mitochondrial</fullName>
    </alternativeName>
</protein>
<organism evidence="11">
    <name type="scientific">Salix viminalis</name>
    <name type="common">Common osier</name>
    <name type="synonym">Basket willow</name>
    <dbReference type="NCBI Taxonomy" id="40686"/>
    <lineage>
        <taxon>Eukaryota</taxon>
        <taxon>Viridiplantae</taxon>
        <taxon>Streptophyta</taxon>
        <taxon>Embryophyta</taxon>
        <taxon>Tracheophyta</taxon>
        <taxon>Spermatophyta</taxon>
        <taxon>Magnoliopsida</taxon>
        <taxon>eudicotyledons</taxon>
        <taxon>Gunneridae</taxon>
        <taxon>Pentapetalae</taxon>
        <taxon>rosids</taxon>
        <taxon>fabids</taxon>
        <taxon>Malpighiales</taxon>
        <taxon>Salicaceae</taxon>
        <taxon>Saliceae</taxon>
        <taxon>Salix</taxon>
    </lineage>
</organism>
<dbReference type="InterPro" id="IPR004887">
    <property type="entry name" value="GSH_synth_subst-bd"/>
</dbReference>
<dbReference type="EMBL" id="CAADRP010001630">
    <property type="protein sequence ID" value="VFU45931.1"/>
    <property type="molecule type" value="Genomic_DNA"/>
</dbReference>
<dbReference type="InterPro" id="IPR037013">
    <property type="entry name" value="GSH-S_sub-bd_sf"/>
</dbReference>
<reference evidence="11" key="1">
    <citation type="submission" date="2019-03" db="EMBL/GenBank/DDBJ databases">
        <authorList>
            <person name="Mank J."/>
            <person name="Almeida P."/>
        </authorList>
    </citation>
    <scope>NUCLEOTIDE SEQUENCE</scope>
    <source>
        <strain evidence="11">78183</strain>
    </source>
</reference>
<dbReference type="PANTHER" id="PTHR28554:SF1">
    <property type="entry name" value="LARGE RIBOSOMAL SUBUNIT PROTEIN ML45"/>
    <property type="match status" value="1"/>
</dbReference>
<dbReference type="SUPFAM" id="SSF52440">
    <property type="entry name" value="PreATP-grasp domain"/>
    <property type="match status" value="1"/>
</dbReference>
<evidence type="ECO:0000256" key="4">
    <source>
        <dbReference type="ARBA" id="ARBA00023128"/>
    </source>
</evidence>
<proteinExistence type="inferred from homology"/>
<dbReference type="SMART" id="SM00978">
    <property type="entry name" value="Tim44"/>
    <property type="match status" value="1"/>
</dbReference>
<dbReference type="InterPro" id="IPR032710">
    <property type="entry name" value="NTF2-like_dom_sf"/>
</dbReference>
<dbReference type="InterPro" id="IPR016185">
    <property type="entry name" value="PreATP-grasp_dom_sf"/>
</dbReference>
<evidence type="ECO:0000256" key="9">
    <source>
        <dbReference type="SAM" id="MobiDB-lite"/>
    </source>
</evidence>
<keyword evidence="5" id="KW-0687">Ribonucleoprotein</keyword>
<dbReference type="GO" id="GO:0005840">
    <property type="term" value="C:ribosome"/>
    <property type="evidence" value="ECO:0007669"/>
    <property type="project" value="UniProtKB-KW"/>
</dbReference>
<dbReference type="GO" id="GO:0005524">
    <property type="term" value="F:ATP binding"/>
    <property type="evidence" value="ECO:0007669"/>
    <property type="project" value="InterPro"/>
</dbReference>
<evidence type="ECO:0000313" key="11">
    <source>
        <dbReference type="EMBL" id="VFU45931.1"/>
    </source>
</evidence>
<feature type="region of interest" description="Disordered" evidence="9">
    <location>
        <begin position="348"/>
        <end position="368"/>
    </location>
</feature>
<comment type="similarity">
    <text evidence="6">Belongs to the mitochondrion-specific ribosomal protein mL45 family.</text>
</comment>